<feature type="region of interest" description="Disordered" evidence="2">
    <location>
        <begin position="161"/>
        <end position="348"/>
    </location>
</feature>
<evidence type="ECO:0000313" key="4">
    <source>
        <dbReference type="Proteomes" id="UP000887561"/>
    </source>
</evidence>
<name>A0A915M352_MELJA</name>
<dbReference type="InterPro" id="IPR009003">
    <property type="entry name" value="Peptidase_S1_PA"/>
</dbReference>
<feature type="compositionally biased region" description="Low complexity" evidence="2">
    <location>
        <begin position="275"/>
        <end position="293"/>
    </location>
</feature>
<organism evidence="4 5">
    <name type="scientific">Meloidogyne javanica</name>
    <name type="common">Root-knot nematode worm</name>
    <dbReference type="NCBI Taxonomy" id="6303"/>
    <lineage>
        <taxon>Eukaryota</taxon>
        <taxon>Metazoa</taxon>
        <taxon>Ecdysozoa</taxon>
        <taxon>Nematoda</taxon>
        <taxon>Chromadorea</taxon>
        <taxon>Rhabditida</taxon>
        <taxon>Tylenchina</taxon>
        <taxon>Tylenchomorpha</taxon>
        <taxon>Tylenchoidea</taxon>
        <taxon>Meloidogynidae</taxon>
        <taxon>Meloidogyninae</taxon>
        <taxon>Meloidogyne</taxon>
        <taxon>Meloidogyne incognita group</taxon>
    </lineage>
</organism>
<feature type="compositionally biased region" description="Pro residues" evidence="2">
    <location>
        <begin position="241"/>
        <end position="251"/>
    </location>
</feature>
<sequence length="348" mass="35719">RNFSCITEKCVCQSPYRTREVGVKRLLIPNLFVESKCDSGDIALLELAEEVNYRKIHLARPNTPLPSNKILYASGYGYDPERKILTDMDELKTVEVNVLAKCPKYLEREDDAICADEVVLDQNGDSGASLKDIENVTTIFGVVSFGSLCDDMLNDDLRALPIEGEPGEAGLDGKDGADGLPGTDGQPGQEAVGGAKHKDFCIECPPGQIGPRGQPGEKGEPGEPGQPGIDADGGIRGPAGLPGPPGPPGAPGIPGRKGVPGKPGLQIEQQGNSGPAGPVGAKGPAGEKGAPGVPGHPGQPGSKGLPGDRGPVGPPGKVGEPGKKGQQGEHGLPGGCTHCPIPRTAPGY</sequence>
<dbReference type="AlphaFoldDB" id="A0A915M352"/>
<dbReference type="InterPro" id="IPR008160">
    <property type="entry name" value="Collagen"/>
</dbReference>
<dbReference type="Pfam" id="PF01391">
    <property type="entry name" value="Collagen"/>
    <property type="match status" value="2"/>
</dbReference>
<dbReference type="WBParaSite" id="scaffold2545_cov167.g5033">
    <property type="protein sequence ID" value="scaffold2545_cov167.g5033"/>
    <property type="gene ID" value="scaffold2545_cov167.g5033"/>
</dbReference>
<dbReference type="GO" id="GO:0004252">
    <property type="term" value="F:serine-type endopeptidase activity"/>
    <property type="evidence" value="ECO:0007669"/>
    <property type="project" value="InterPro"/>
</dbReference>
<dbReference type="Proteomes" id="UP000887561">
    <property type="component" value="Unplaced"/>
</dbReference>
<dbReference type="InterPro" id="IPR001254">
    <property type="entry name" value="Trypsin_dom"/>
</dbReference>
<dbReference type="PANTHER" id="PTHR24637">
    <property type="entry name" value="COLLAGEN"/>
    <property type="match status" value="1"/>
</dbReference>
<protein>
    <submittedName>
        <fullName evidence="5">Peptidase S1 domain-containing protein</fullName>
    </submittedName>
</protein>
<evidence type="ECO:0000259" key="3">
    <source>
        <dbReference type="Pfam" id="PF00089"/>
    </source>
</evidence>
<keyword evidence="1" id="KW-0677">Repeat</keyword>
<dbReference type="InterPro" id="IPR043504">
    <property type="entry name" value="Peptidase_S1_PA_chymotrypsin"/>
</dbReference>
<dbReference type="Gene3D" id="2.40.10.10">
    <property type="entry name" value="Trypsin-like serine proteases"/>
    <property type="match status" value="1"/>
</dbReference>
<dbReference type="SUPFAM" id="SSF50494">
    <property type="entry name" value="Trypsin-like serine proteases"/>
    <property type="match status" value="1"/>
</dbReference>
<feature type="compositionally biased region" description="Low complexity" evidence="2">
    <location>
        <begin position="205"/>
        <end position="214"/>
    </location>
</feature>
<reference evidence="5" key="1">
    <citation type="submission" date="2022-11" db="UniProtKB">
        <authorList>
            <consortium name="WormBaseParasite"/>
        </authorList>
    </citation>
    <scope>IDENTIFICATION</scope>
</reference>
<accession>A0A915M352</accession>
<dbReference type="Pfam" id="PF00089">
    <property type="entry name" value="Trypsin"/>
    <property type="match status" value="1"/>
</dbReference>
<evidence type="ECO:0000256" key="2">
    <source>
        <dbReference type="SAM" id="MobiDB-lite"/>
    </source>
</evidence>
<dbReference type="PANTHER" id="PTHR24637:SF421">
    <property type="entry name" value="CUTICLE COLLAGEN DPY-2"/>
    <property type="match status" value="1"/>
</dbReference>
<keyword evidence="4" id="KW-1185">Reference proteome</keyword>
<dbReference type="GO" id="GO:0006508">
    <property type="term" value="P:proteolysis"/>
    <property type="evidence" value="ECO:0007669"/>
    <property type="project" value="InterPro"/>
</dbReference>
<evidence type="ECO:0000256" key="1">
    <source>
        <dbReference type="ARBA" id="ARBA00022737"/>
    </source>
</evidence>
<evidence type="ECO:0000313" key="5">
    <source>
        <dbReference type="WBParaSite" id="scaffold2545_cov167.g5033"/>
    </source>
</evidence>
<feature type="domain" description="Peptidase S1" evidence="3">
    <location>
        <begin position="20"/>
        <end position="150"/>
    </location>
</feature>
<proteinExistence type="predicted"/>